<protein>
    <submittedName>
        <fullName evidence="2">Methyltransferase domain-containing protein</fullName>
    </submittedName>
</protein>
<dbReference type="CDD" id="cd02440">
    <property type="entry name" value="AdoMet_MTases"/>
    <property type="match status" value="1"/>
</dbReference>
<dbReference type="InterPro" id="IPR041698">
    <property type="entry name" value="Methyltransf_25"/>
</dbReference>
<keyword evidence="2" id="KW-0489">Methyltransferase</keyword>
<dbReference type="GO" id="GO:0032259">
    <property type="term" value="P:methylation"/>
    <property type="evidence" value="ECO:0007669"/>
    <property type="project" value="UniProtKB-KW"/>
</dbReference>
<dbReference type="NCBIfam" id="NF004851">
    <property type="entry name" value="PRK06202.1"/>
    <property type="match status" value="1"/>
</dbReference>
<proteinExistence type="predicted"/>
<dbReference type="EMBL" id="JAJNDC010000003">
    <property type="protein sequence ID" value="MCW9713465.1"/>
    <property type="molecule type" value="Genomic_DNA"/>
</dbReference>
<name>A0ABT3Q057_9BACT</name>
<dbReference type="GO" id="GO:0008168">
    <property type="term" value="F:methyltransferase activity"/>
    <property type="evidence" value="ECO:0007669"/>
    <property type="project" value="UniProtKB-KW"/>
</dbReference>
<keyword evidence="2" id="KW-0808">Transferase</keyword>
<organism evidence="2 3">
    <name type="scientific">Fodinibius salicampi</name>
    <dbReference type="NCBI Taxonomy" id="1920655"/>
    <lineage>
        <taxon>Bacteria</taxon>
        <taxon>Pseudomonadati</taxon>
        <taxon>Balneolota</taxon>
        <taxon>Balneolia</taxon>
        <taxon>Balneolales</taxon>
        <taxon>Balneolaceae</taxon>
        <taxon>Fodinibius</taxon>
    </lineage>
</organism>
<reference evidence="2 3" key="1">
    <citation type="submission" date="2021-11" db="EMBL/GenBank/DDBJ databases">
        <title>Aliifidinibius sp. nov., a new bacterium isolated from saline soil.</title>
        <authorList>
            <person name="Galisteo C."/>
            <person name="De La Haba R."/>
            <person name="Sanchez-Porro C."/>
            <person name="Ventosa A."/>
        </authorList>
    </citation>
    <scope>NUCLEOTIDE SEQUENCE [LARGE SCALE GENOMIC DNA]</scope>
    <source>
        <strain evidence="2 3">KACC 190600</strain>
    </source>
</reference>
<feature type="domain" description="Methyltransferase" evidence="1">
    <location>
        <begin position="63"/>
        <end position="157"/>
    </location>
</feature>
<keyword evidence="3" id="KW-1185">Reference proteome</keyword>
<dbReference type="RefSeq" id="WP_265790164.1">
    <property type="nucleotide sequence ID" value="NZ_BAABRS010000003.1"/>
</dbReference>
<evidence type="ECO:0000313" key="3">
    <source>
        <dbReference type="Proteomes" id="UP001207337"/>
    </source>
</evidence>
<evidence type="ECO:0000313" key="2">
    <source>
        <dbReference type="EMBL" id="MCW9713465.1"/>
    </source>
</evidence>
<accession>A0ABT3Q057</accession>
<sequence length="231" mass="27249">MPYFLSSRNSESQELMDNPNCDQITLYNTYKQFRKINTLIAQWKRVYRKELRPYLQTKPQGHILDIGFGGGDIPLKLAKWAGEDQLNIHITAIDTDERALNYVHQLQVPDNITFIQCSPSDLIKNGNQYDFVISNHLLHHIPSEKLHNILSKARQLSRYGVLFNDIRRSDIGYMLFNMFARPFFQNSYIVQDGLTSIKRSYTYEELRDVIPPGWKVNKLFPYRLLLNYYHE</sequence>
<evidence type="ECO:0000259" key="1">
    <source>
        <dbReference type="Pfam" id="PF13649"/>
    </source>
</evidence>
<dbReference type="Pfam" id="PF13649">
    <property type="entry name" value="Methyltransf_25"/>
    <property type="match status" value="1"/>
</dbReference>
<dbReference type="SUPFAM" id="SSF53335">
    <property type="entry name" value="S-adenosyl-L-methionine-dependent methyltransferases"/>
    <property type="match status" value="1"/>
</dbReference>
<dbReference type="Gene3D" id="3.40.50.150">
    <property type="entry name" value="Vaccinia Virus protein VP39"/>
    <property type="match status" value="1"/>
</dbReference>
<dbReference type="Proteomes" id="UP001207337">
    <property type="component" value="Unassembled WGS sequence"/>
</dbReference>
<dbReference type="InterPro" id="IPR029063">
    <property type="entry name" value="SAM-dependent_MTases_sf"/>
</dbReference>
<comment type="caution">
    <text evidence="2">The sequence shown here is derived from an EMBL/GenBank/DDBJ whole genome shotgun (WGS) entry which is preliminary data.</text>
</comment>
<gene>
    <name evidence="2" type="ORF">LQ318_11175</name>
</gene>